<feature type="region of interest" description="Disordered" evidence="1">
    <location>
        <begin position="32"/>
        <end position="55"/>
    </location>
</feature>
<reference evidence="3 4" key="1">
    <citation type="submission" date="2022-10" db="EMBL/GenBank/DDBJ databases">
        <title>Aestuariibacter sp. AA17 isolated from Montipora capitata coral fragment.</title>
        <authorList>
            <person name="Emsley S.A."/>
            <person name="Pfannmuller K.M."/>
            <person name="Loughran R.M."/>
            <person name="Shlafstein M."/>
            <person name="Papke E."/>
            <person name="Saw J.H."/>
            <person name="Ushijima B."/>
            <person name="Videau P."/>
        </authorList>
    </citation>
    <scope>NUCLEOTIDE SEQUENCE [LARGE SCALE GENOMIC DNA]</scope>
    <source>
        <strain evidence="3 4">AA17</strain>
    </source>
</reference>
<dbReference type="InterPro" id="IPR013783">
    <property type="entry name" value="Ig-like_fold"/>
</dbReference>
<evidence type="ECO:0000256" key="1">
    <source>
        <dbReference type="SAM" id="MobiDB-lite"/>
    </source>
</evidence>
<dbReference type="InterPro" id="IPR035986">
    <property type="entry name" value="PKD_dom_sf"/>
</dbReference>
<sequence>MNRGLSMSSITLFLVFFSVFLLTACGGGSSEETTNINSISEPSPPTSQTNNAPVANAGDDIYAATGQSILLHGGASYDTDNDDIWYMWRVISQPDNSLAILSDASISNPTLTLDVDGLYTLGLTVFDNELTSEEDIIVITASSENNAPTSPVNMNITDVEFQRRSGQCSDYEGMYYANVTDIQRQRDFTGDVSILAEASKCAFISNEIPNHNFNDYSAAFATQVSEQIGNYTVARNPTFASTSTPLNLTFTNAIFLNGTTLDLLAAACYGVGNEPLGREKIGCGPDNIEHPWRYDPMSKFSGFGTDQHNAHAQPDGTYHYHGNPMAMFDQHCDITGEASPVIGFAADGFPIFGSCFKDPITGIVRKATSSFVLRDNGGPRQTVNGYQTPQGGVGEVASSLYDGQFTGDYVYQSGAGDLDECNGMRIDGQYGYYITDAYPWVMHCFKGTPDASFYRQGQALENRMHSHDEGTVHSH</sequence>
<evidence type="ECO:0000313" key="4">
    <source>
        <dbReference type="Proteomes" id="UP001652504"/>
    </source>
</evidence>
<feature type="domain" description="YHYH" evidence="2">
    <location>
        <begin position="231"/>
        <end position="447"/>
    </location>
</feature>
<dbReference type="Proteomes" id="UP001652504">
    <property type="component" value="Unassembled WGS sequence"/>
</dbReference>
<gene>
    <name evidence="3" type="ORF">OE749_07575</name>
</gene>
<evidence type="ECO:0000259" key="2">
    <source>
        <dbReference type="Pfam" id="PF14240"/>
    </source>
</evidence>
<feature type="compositionally biased region" description="Polar residues" evidence="1">
    <location>
        <begin position="32"/>
        <end position="53"/>
    </location>
</feature>
<protein>
    <submittedName>
        <fullName evidence="3">YHYH protein</fullName>
    </submittedName>
</protein>
<dbReference type="InterPro" id="IPR025924">
    <property type="entry name" value="YHYH_dom"/>
</dbReference>
<keyword evidence="4" id="KW-1185">Reference proteome</keyword>
<evidence type="ECO:0000313" key="3">
    <source>
        <dbReference type="EMBL" id="MCV2884550.1"/>
    </source>
</evidence>
<name>A0ABT3A791_9ALTE</name>
<organism evidence="3 4">
    <name type="scientific">Fluctibacter corallii</name>
    <dbReference type="NCBI Taxonomy" id="2984329"/>
    <lineage>
        <taxon>Bacteria</taxon>
        <taxon>Pseudomonadati</taxon>
        <taxon>Pseudomonadota</taxon>
        <taxon>Gammaproteobacteria</taxon>
        <taxon>Alteromonadales</taxon>
        <taxon>Alteromonadaceae</taxon>
        <taxon>Fluctibacter</taxon>
    </lineage>
</organism>
<dbReference type="SUPFAM" id="SSF49299">
    <property type="entry name" value="PKD domain"/>
    <property type="match status" value="1"/>
</dbReference>
<dbReference type="Gene3D" id="2.60.40.10">
    <property type="entry name" value="Immunoglobulins"/>
    <property type="match status" value="1"/>
</dbReference>
<proteinExistence type="predicted"/>
<comment type="caution">
    <text evidence="3">The sequence shown here is derived from an EMBL/GenBank/DDBJ whole genome shotgun (WGS) entry which is preliminary data.</text>
</comment>
<dbReference type="PROSITE" id="PS51257">
    <property type="entry name" value="PROKAR_LIPOPROTEIN"/>
    <property type="match status" value="1"/>
</dbReference>
<dbReference type="EMBL" id="JAOWKX010000003">
    <property type="protein sequence ID" value="MCV2884550.1"/>
    <property type="molecule type" value="Genomic_DNA"/>
</dbReference>
<accession>A0ABT3A791</accession>
<dbReference type="RefSeq" id="WP_263711832.1">
    <property type="nucleotide sequence ID" value="NZ_JAOWKX010000003.1"/>
</dbReference>
<dbReference type="Pfam" id="PF14240">
    <property type="entry name" value="YHYH"/>
    <property type="match status" value="1"/>
</dbReference>